<sequence length="55" mass="6202">MEQRITQLEMDIAIIKANYCTRADLHEEINKQTKWIASIIIGTAGLTVALAKLLF</sequence>
<reference evidence="2 3" key="1">
    <citation type="submission" date="2021-03" db="EMBL/GenBank/DDBJ databases">
        <authorList>
            <person name="D'Agostino P."/>
            <person name="Huntemann M."/>
            <person name="Clum A."/>
            <person name="Spunde A."/>
            <person name="Palaniappan K."/>
            <person name="Ritter S."/>
            <person name="Mikhailova N."/>
            <person name="Chen I.-M."/>
            <person name="Stamatis D."/>
            <person name="Reddy T."/>
            <person name="O'Malley R."/>
            <person name="Daum C."/>
            <person name="Shapiro N."/>
            <person name="Ivanova N."/>
            <person name="Kyrpides N."/>
            <person name="Woyke T."/>
        </authorList>
    </citation>
    <scope>NUCLEOTIDE SEQUENCE [LARGE SCALE GENOMIC DNA]</scope>
    <source>
        <strain evidence="2 3">WS4403</strain>
    </source>
</reference>
<organism evidence="2 3">
    <name type="scientific">Winslowiella toletana</name>
    <dbReference type="NCBI Taxonomy" id="92490"/>
    <lineage>
        <taxon>Bacteria</taxon>
        <taxon>Pseudomonadati</taxon>
        <taxon>Pseudomonadota</taxon>
        <taxon>Gammaproteobacteria</taxon>
        <taxon>Enterobacterales</taxon>
        <taxon>Erwiniaceae</taxon>
        <taxon>Winslowiella</taxon>
    </lineage>
</organism>
<dbReference type="RefSeq" id="WP_017800062.1">
    <property type="nucleotide sequence ID" value="NZ_JAGGMQ010000001.1"/>
</dbReference>
<evidence type="ECO:0000256" key="1">
    <source>
        <dbReference type="SAM" id="Phobius"/>
    </source>
</evidence>
<name>A0ABS4P3B6_9GAMM</name>
<keyword evidence="1" id="KW-1133">Transmembrane helix</keyword>
<dbReference type="EMBL" id="JAGGMQ010000001">
    <property type="protein sequence ID" value="MBP2167151.1"/>
    <property type="molecule type" value="Genomic_DNA"/>
</dbReference>
<keyword evidence="1" id="KW-0812">Transmembrane</keyword>
<reference evidence="3" key="2">
    <citation type="submission" date="2023-07" db="EMBL/GenBank/DDBJ databases">
        <title>Genome mining of underrepresented organisms for secondary metabolites.</title>
        <authorList>
            <person name="D'Agostino P.M."/>
        </authorList>
    </citation>
    <scope>NUCLEOTIDE SEQUENCE [LARGE SCALE GENOMIC DNA]</scope>
    <source>
        <strain evidence="3">WS4403</strain>
    </source>
</reference>
<protein>
    <recommendedName>
        <fullName evidence="4">Hemolysin XhlA</fullName>
    </recommendedName>
</protein>
<gene>
    <name evidence="2" type="ORF">J2125_000343</name>
</gene>
<evidence type="ECO:0000313" key="3">
    <source>
        <dbReference type="Proteomes" id="UP001195624"/>
    </source>
</evidence>
<comment type="caution">
    <text evidence="2">The sequence shown here is derived from an EMBL/GenBank/DDBJ whole genome shotgun (WGS) entry which is preliminary data.</text>
</comment>
<proteinExistence type="predicted"/>
<keyword evidence="3" id="KW-1185">Reference proteome</keyword>
<evidence type="ECO:0000313" key="2">
    <source>
        <dbReference type="EMBL" id="MBP2167151.1"/>
    </source>
</evidence>
<evidence type="ECO:0008006" key="4">
    <source>
        <dbReference type="Google" id="ProtNLM"/>
    </source>
</evidence>
<feature type="transmembrane region" description="Helical" evidence="1">
    <location>
        <begin position="35"/>
        <end position="54"/>
    </location>
</feature>
<keyword evidence="1" id="KW-0472">Membrane</keyword>
<accession>A0ABS4P3B6</accession>
<dbReference type="Proteomes" id="UP001195624">
    <property type="component" value="Unassembled WGS sequence"/>
</dbReference>